<dbReference type="InterPro" id="IPR003497">
    <property type="entry name" value="BRO_N_domain"/>
</dbReference>
<gene>
    <name evidence="2" type="ordered locus">AFE_1000</name>
</gene>
<dbReference type="PANTHER" id="PTHR36180:SF2">
    <property type="entry name" value="BRO FAMILY PROTEIN"/>
    <property type="match status" value="1"/>
</dbReference>
<dbReference type="Proteomes" id="UP000001362">
    <property type="component" value="Chromosome"/>
</dbReference>
<proteinExistence type="predicted"/>
<dbReference type="PANTHER" id="PTHR36180">
    <property type="entry name" value="DNA-BINDING PROTEIN-RELATED-RELATED"/>
    <property type="match status" value="1"/>
</dbReference>
<dbReference type="PaxDb" id="243159-AFE_1000"/>
<dbReference type="RefSeq" id="WP_012606711.1">
    <property type="nucleotide sequence ID" value="NC_011761.1"/>
</dbReference>
<accession>B7J7H5</accession>
<sequence>MDTHTPGASAPVQAAKSAVFQFHSTEVRTVDRDGQVWFAGDVAKALNYADAVQMTRVLDEDEKGLHTMQTLGGNQQVVVLSESGLYHALLKSRKPEARPFRRWVTAEVLPAIRRNGTSSVAAAQIPDALQKTRYLLTVYADGRSQITPLPQDAAVLSAKNKISMSTLMREFIPSEILPDLMHIGLDRLARMAEQGRNVPVCATPVDKEVEP</sequence>
<name>B7J7H5_ACIF2</name>
<evidence type="ECO:0000313" key="2">
    <source>
        <dbReference type="EMBL" id="ACK79363.1"/>
    </source>
</evidence>
<dbReference type="EMBL" id="CP001219">
    <property type="protein sequence ID" value="ACK79363.1"/>
    <property type="molecule type" value="Genomic_DNA"/>
</dbReference>
<dbReference type="HOGENOM" id="CLU_1302717_0_0_6"/>
<evidence type="ECO:0000313" key="3">
    <source>
        <dbReference type="Proteomes" id="UP000001362"/>
    </source>
</evidence>
<dbReference type="PROSITE" id="PS51750">
    <property type="entry name" value="BRO_N"/>
    <property type="match status" value="1"/>
</dbReference>
<dbReference type="KEGG" id="afr:AFE_1000"/>
<reference evidence="2 3" key="1">
    <citation type="journal article" date="2008" name="BMC Genomics">
        <title>Acidithiobacillus ferrooxidans metabolism: from genome sequence to industrial applications.</title>
        <authorList>
            <person name="Valdes J."/>
            <person name="Pedroso I."/>
            <person name="Quatrini R."/>
            <person name="Dodson R.J."/>
            <person name="Tettelin H."/>
            <person name="Blake R.II."/>
            <person name="Eisen J.A."/>
            <person name="Holmes D.S."/>
        </authorList>
    </citation>
    <scope>NUCLEOTIDE SEQUENCE [LARGE SCALE GENOMIC DNA]</scope>
    <source>
        <strain evidence="3">ATCC 23270 / DSM 14882 / CIP 104768 / NCIMB 8455</strain>
    </source>
</reference>
<dbReference type="GeneID" id="65282386"/>
<evidence type="ECO:0000259" key="1">
    <source>
        <dbReference type="PROSITE" id="PS51750"/>
    </source>
</evidence>
<keyword evidence="3" id="KW-1185">Reference proteome</keyword>
<organism evidence="2 3">
    <name type="scientific">Acidithiobacillus ferrooxidans (strain ATCC 23270 / DSM 14882 / CIP 104768 / NCIMB 8455)</name>
    <name type="common">Ferrobacillus ferrooxidans (strain ATCC 23270)</name>
    <dbReference type="NCBI Taxonomy" id="243159"/>
    <lineage>
        <taxon>Bacteria</taxon>
        <taxon>Pseudomonadati</taxon>
        <taxon>Pseudomonadota</taxon>
        <taxon>Acidithiobacillia</taxon>
        <taxon>Acidithiobacillales</taxon>
        <taxon>Acidithiobacillaceae</taxon>
        <taxon>Acidithiobacillus</taxon>
    </lineage>
</organism>
<feature type="domain" description="Bro-N" evidence="1">
    <location>
        <begin position="16"/>
        <end position="116"/>
    </location>
</feature>
<dbReference type="Pfam" id="PF02498">
    <property type="entry name" value="Bro-N"/>
    <property type="match status" value="1"/>
</dbReference>
<dbReference type="SMART" id="SM01040">
    <property type="entry name" value="Bro-N"/>
    <property type="match status" value="1"/>
</dbReference>
<dbReference type="STRING" id="243159.AFE_1000"/>
<protein>
    <submittedName>
        <fullName evidence="2">BRO family protein</fullName>
    </submittedName>
</protein>
<dbReference type="AlphaFoldDB" id="B7J7H5"/>
<dbReference type="eggNOG" id="COG3617">
    <property type="taxonomic scope" value="Bacteria"/>
</dbReference>